<sequence>MNTHFALVAIALTLAASVNADHCNEGQQQAAFVSMSGLVSSPDLVGCASKSGFDLMSSKTSPNAAQEAAMCNANECHNLIKLVQNSNPPNCELWIPTSQIFFNVKAMADGFEPKCKSSTSARSIDEPIDLMDLMAGLASSVSEDVEKAEPSNGVAGSRTPVSLSLNEDDEKLKENDDTPEQDDDTPEQDDETAKQNHQTTGPKYQTGGHSYMFAEPYSASGNAPVNASRPFPC</sequence>
<dbReference type="InterPro" id="IPR002200">
    <property type="entry name" value="Elicitin"/>
</dbReference>
<keyword evidence="9" id="KW-1185">Reference proteome</keyword>
<evidence type="ECO:0000256" key="2">
    <source>
        <dbReference type="ARBA" id="ARBA00009544"/>
    </source>
</evidence>
<dbReference type="GO" id="GO:0005576">
    <property type="term" value="C:extracellular region"/>
    <property type="evidence" value="ECO:0007669"/>
    <property type="project" value="UniProtKB-SubCell"/>
</dbReference>
<evidence type="ECO:0000313" key="9">
    <source>
        <dbReference type="Proteomes" id="UP001162031"/>
    </source>
</evidence>
<reference evidence="8" key="1">
    <citation type="submission" date="2022-12" db="EMBL/GenBank/DDBJ databases">
        <authorList>
            <person name="Webb A."/>
        </authorList>
    </citation>
    <scope>NUCLEOTIDE SEQUENCE</scope>
    <source>
        <strain evidence="8">Hp1</strain>
    </source>
</reference>
<evidence type="ECO:0000256" key="1">
    <source>
        <dbReference type="ARBA" id="ARBA00004613"/>
    </source>
</evidence>
<evidence type="ECO:0000256" key="4">
    <source>
        <dbReference type="ARBA" id="ARBA00022978"/>
    </source>
</evidence>
<dbReference type="SUPFAM" id="SSF48647">
    <property type="entry name" value="Fungal elicitin"/>
    <property type="match status" value="1"/>
</dbReference>
<dbReference type="AlphaFoldDB" id="A0AAV0U693"/>
<comment type="subcellular location">
    <subcellularLocation>
        <location evidence="1">Secreted</location>
    </subcellularLocation>
</comment>
<accession>A0AAV0U693</accession>
<name>A0AAV0U693_HYABA</name>
<evidence type="ECO:0000256" key="6">
    <source>
        <dbReference type="SAM" id="MobiDB-lite"/>
    </source>
</evidence>
<comment type="caution">
    <text evidence="8">The sequence shown here is derived from an EMBL/GenBank/DDBJ whole genome shotgun (WGS) entry which is preliminary data.</text>
</comment>
<organism evidence="8 9">
    <name type="scientific">Hyaloperonospora brassicae</name>
    <name type="common">Brassica downy mildew</name>
    <name type="synonym">Peronospora brassicae</name>
    <dbReference type="NCBI Taxonomy" id="162125"/>
    <lineage>
        <taxon>Eukaryota</taxon>
        <taxon>Sar</taxon>
        <taxon>Stramenopiles</taxon>
        <taxon>Oomycota</taxon>
        <taxon>Peronosporomycetes</taxon>
        <taxon>Peronosporales</taxon>
        <taxon>Peronosporaceae</taxon>
        <taxon>Hyaloperonospora</taxon>
    </lineage>
</organism>
<keyword evidence="4" id="KW-0928">Hypersensitive response elicitation</keyword>
<keyword evidence="5" id="KW-1015">Disulfide bond</keyword>
<keyword evidence="3" id="KW-0964">Secreted</keyword>
<dbReference type="Pfam" id="PF00964">
    <property type="entry name" value="Elicitin"/>
    <property type="match status" value="1"/>
</dbReference>
<dbReference type="EMBL" id="CANTFL010001050">
    <property type="protein sequence ID" value="CAI5730686.1"/>
    <property type="molecule type" value="Genomic_DNA"/>
</dbReference>
<dbReference type="Proteomes" id="UP001162031">
    <property type="component" value="Unassembled WGS sequence"/>
</dbReference>
<evidence type="ECO:0008006" key="10">
    <source>
        <dbReference type="Google" id="ProtNLM"/>
    </source>
</evidence>
<keyword evidence="7" id="KW-0732">Signal</keyword>
<feature type="region of interest" description="Disordered" evidence="6">
    <location>
        <begin position="141"/>
        <end position="233"/>
    </location>
</feature>
<proteinExistence type="inferred from homology"/>
<evidence type="ECO:0000313" key="8">
    <source>
        <dbReference type="EMBL" id="CAI5730686.1"/>
    </source>
</evidence>
<feature type="chain" id="PRO_5043336982" description="Elicitin-like protein" evidence="7">
    <location>
        <begin position="21"/>
        <end position="233"/>
    </location>
</feature>
<protein>
    <recommendedName>
        <fullName evidence="10">Elicitin-like protein</fullName>
    </recommendedName>
</protein>
<comment type="similarity">
    <text evidence="2">Belongs to the elicitin family.</text>
</comment>
<evidence type="ECO:0000256" key="3">
    <source>
        <dbReference type="ARBA" id="ARBA00022525"/>
    </source>
</evidence>
<evidence type="ECO:0000256" key="7">
    <source>
        <dbReference type="SAM" id="SignalP"/>
    </source>
</evidence>
<dbReference type="PRINTS" id="PR00948">
    <property type="entry name" value="ELICITIN"/>
</dbReference>
<feature type="signal peptide" evidence="7">
    <location>
        <begin position="1"/>
        <end position="20"/>
    </location>
</feature>
<dbReference type="GO" id="GO:0052040">
    <property type="term" value="P:symbiont-mediated perturbation of host programmed cell death"/>
    <property type="evidence" value="ECO:0007669"/>
    <property type="project" value="UniProtKB-KW"/>
</dbReference>
<evidence type="ECO:0000256" key="5">
    <source>
        <dbReference type="ARBA" id="ARBA00023157"/>
    </source>
</evidence>
<feature type="compositionally biased region" description="Acidic residues" evidence="6">
    <location>
        <begin position="177"/>
        <end position="190"/>
    </location>
</feature>
<dbReference type="Gene3D" id="1.10.239.10">
    <property type="entry name" value="Elicitin domain"/>
    <property type="match status" value="1"/>
</dbReference>
<dbReference type="InterPro" id="IPR036470">
    <property type="entry name" value="Elicitin_sf"/>
</dbReference>
<gene>
    <name evidence="8" type="ORF">HBR001_LOCUS4936</name>
</gene>
<dbReference type="SMART" id="SM01187">
    <property type="entry name" value="Elicitin"/>
    <property type="match status" value="1"/>
</dbReference>